<feature type="transmembrane region" description="Helical" evidence="6">
    <location>
        <begin position="25"/>
        <end position="42"/>
    </location>
</feature>
<dbReference type="InterPro" id="IPR036259">
    <property type="entry name" value="MFS_trans_sf"/>
</dbReference>
<dbReference type="PROSITE" id="PS50850">
    <property type="entry name" value="MFS"/>
    <property type="match status" value="1"/>
</dbReference>
<comment type="subcellular location">
    <subcellularLocation>
        <location evidence="1">Cell membrane</location>
        <topology evidence="1">Multi-pass membrane protein</topology>
    </subcellularLocation>
</comment>
<dbReference type="Pfam" id="PF07690">
    <property type="entry name" value="MFS_1"/>
    <property type="match status" value="1"/>
</dbReference>
<keyword evidence="5 6" id="KW-0472">Membrane</keyword>
<feature type="transmembrane region" description="Helical" evidence="6">
    <location>
        <begin position="269"/>
        <end position="289"/>
    </location>
</feature>
<organism evidence="8 9">
    <name type="scientific">Streptomyces lacrimifluminis</name>
    <dbReference type="NCBI Taxonomy" id="1500077"/>
    <lineage>
        <taxon>Bacteria</taxon>
        <taxon>Bacillati</taxon>
        <taxon>Actinomycetota</taxon>
        <taxon>Actinomycetes</taxon>
        <taxon>Kitasatosporales</taxon>
        <taxon>Streptomycetaceae</taxon>
        <taxon>Streptomyces</taxon>
    </lineage>
</organism>
<evidence type="ECO:0000259" key="7">
    <source>
        <dbReference type="PROSITE" id="PS50850"/>
    </source>
</evidence>
<keyword evidence="9" id="KW-1185">Reference proteome</keyword>
<evidence type="ECO:0000256" key="3">
    <source>
        <dbReference type="ARBA" id="ARBA00022692"/>
    </source>
</evidence>
<dbReference type="PANTHER" id="PTHR43385:SF1">
    <property type="entry name" value="RIBOFLAVIN TRANSPORTER RIBJ"/>
    <property type="match status" value="1"/>
</dbReference>
<dbReference type="GO" id="GO:0005886">
    <property type="term" value="C:plasma membrane"/>
    <property type="evidence" value="ECO:0007669"/>
    <property type="project" value="UniProtKB-SubCell"/>
</dbReference>
<reference evidence="8" key="2">
    <citation type="submission" date="2020-09" db="EMBL/GenBank/DDBJ databases">
        <authorList>
            <person name="Sun Q."/>
            <person name="Zhou Y."/>
        </authorList>
    </citation>
    <scope>NUCLEOTIDE SEQUENCE</scope>
    <source>
        <strain evidence="8">CGMCC 4.7272</strain>
    </source>
</reference>
<evidence type="ECO:0000256" key="5">
    <source>
        <dbReference type="ARBA" id="ARBA00023136"/>
    </source>
</evidence>
<evidence type="ECO:0000256" key="1">
    <source>
        <dbReference type="ARBA" id="ARBA00004651"/>
    </source>
</evidence>
<evidence type="ECO:0000313" key="8">
    <source>
        <dbReference type="EMBL" id="GGJ41233.1"/>
    </source>
</evidence>
<dbReference type="InterPro" id="IPR020846">
    <property type="entry name" value="MFS_dom"/>
</dbReference>
<proteinExistence type="predicted"/>
<feature type="transmembrane region" description="Helical" evidence="6">
    <location>
        <begin position="360"/>
        <end position="379"/>
    </location>
</feature>
<dbReference type="EMBL" id="BMMU01000013">
    <property type="protein sequence ID" value="GGJ41233.1"/>
    <property type="molecule type" value="Genomic_DNA"/>
</dbReference>
<protein>
    <submittedName>
        <fullName evidence="8">MFS transporter</fullName>
    </submittedName>
</protein>
<evidence type="ECO:0000313" key="9">
    <source>
        <dbReference type="Proteomes" id="UP000625682"/>
    </source>
</evidence>
<keyword evidence="3 6" id="KW-0812">Transmembrane</keyword>
<feature type="transmembrane region" description="Helical" evidence="6">
    <location>
        <begin position="54"/>
        <end position="74"/>
    </location>
</feature>
<sequence length="405" mass="42436">MLAATTTFFIGPVSKEFGWAESATLTLFSLPMLIVPFVLPFGGRWIDRWGVKRVSVLSVVLYALTTAATALVGANQLALGALLVLSMGFGYIGAVVVFKVILLWFPHHRGVAFASVGVVSSFASAVFSPMSEQLIGSAGWRATFVLLGAAILVVVLPAQVFLLSEPESLQRPSGVPAGEGGPAAMPVLTGLPGVPLRKAIRSRAWVLSLLIFALAGGAVVSVSQNAVSMLDDHGYSSGTVSLALSAQFSASIVGLLLAGVILDRARSPWVLVPLVACVLVALVILAGVYDTVPVLFIAMFLLGVVRGAESTIGPYLIARYFGLRDFAQLQALSLGFSMLAMAFIPVVVQSAAERTSSYDGPLLGLIIASAVALAMAFFLPRYPALDTEPPDLSAQRVHAERVPDA</sequence>
<keyword evidence="2" id="KW-0813">Transport</keyword>
<evidence type="ECO:0000256" key="4">
    <source>
        <dbReference type="ARBA" id="ARBA00022989"/>
    </source>
</evidence>
<dbReference type="InterPro" id="IPR011701">
    <property type="entry name" value="MFS"/>
</dbReference>
<dbReference type="PANTHER" id="PTHR43385">
    <property type="entry name" value="RIBOFLAVIN TRANSPORTER RIBJ"/>
    <property type="match status" value="1"/>
</dbReference>
<feature type="transmembrane region" description="Helical" evidence="6">
    <location>
        <begin position="111"/>
        <end position="130"/>
    </location>
</feature>
<evidence type="ECO:0000256" key="2">
    <source>
        <dbReference type="ARBA" id="ARBA00022448"/>
    </source>
</evidence>
<gene>
    <name evidence="8" type="ORF">GCM10012282_42630</name>
</gene>
<accession>A0A917L2B8</accession>
<feature type="domain" description="Major facilitator superfamily (MFS) profile" evidence="7">
    <location>
        <begin position="1"/>
        <end position="386"/>
    </location>
</feature>
<evidence type="ECO:0000256" key="6">
    <source>
        <dbReference type="SAM" id="Phobius"/>
    </source>
</evidence>
<feature type="transmembrane region" description="Helical" evidence="6">
    <location>
        <begin position="204"/>
        <end position="222"/>
    </location>
</feature>
<dbReference type="SUPFAM" id="SSF103473">
    <property type="entry name" value="MFS general substrate transporter"/>
    <property type="match status" value="1"/>
</dbReference>
<feature type="transmembrane region" description="Helical" evidence="6">
    <location>
        <begin position="142"/>
        <end position="163"/>
    </location>
</feature>
<comment type="caution">
    <text evidence="8">The sequence shown here is derived from an EMBL/GenBank/DDBJ whole genome shotgun (WGS) entry which is preliminary data.</text>
</comment>
<dbReference type="GO" id="GO:0022857">
    <property type="term" value="F:transmembrane transporter activity"/>
    <property type="evidence" value="ECO:0007669"/>
    <property type="project" value="InterPro"/>
</dbReference>
<dbReference type="Proteomes" id="UP000625682">
    <property type="component" value="Unassembled WGS sequence"/>
</dbReference>
<feature type="transmembrane region" description="Helical" evidence="6">
    <location>
        <begin position="80"/>
        <end position="104"/>
    </location>
</feature>
<feature type="transmembrane region" description="Helical" evidence="6">
    <location>
        <begin position="329"/>
        <end position="348"/>
    </location>
</feature>
<dbReference type="InterPro" id="IPR052983">
    <property type="entry name" value="MFS_Riboflavin_Transporter"/>
</dbReference>
<dbReference type="AlphaFoldDB" id="A0A917L2B8"/>
<keyword evidence="4 6" id="KW-1133">Transmembrane helix</keyword>
<reference evidence="8" key="1">
    <citation type="journal article" date="2014" name="Int. J. Syst. Evol. Microbiol.">
        <title>Complete genome sequence of Corynebacterium casei LMG S-19264T (=DSM 44701T), isolated from a smear-ripened cheese.</title>
        <authorList>
            <consortium name="US DOE Joint Genome Institute (JGI-PGF)"/>
            <person name="Walter F."/>
            <person name="Albersmeier A."/>
            <person name="Kalinowski J."/>
            <person name="Ruckert C."/>
        </authorList>
    </citation>
    <scope>NUCLEOTIDE SEQUENCE</scope>
    <source>
        <strain evidence="8">CGMCC 4.7272</strain>
    </source>
</reference>
<feature type="transmembrane region" description="Helical" evidence="6">
    <location>
        <begin position="242"/>
        <end position="262"/>
    </location>
</feature>
<name>A0A917L2B8_9ACTN</name>
<dbReference type="Gene3D" id="1.20.1250.20">
    <property type="entry name" value="MFS general substrate transporter like domains"/>
    <property type="match status" value="2"/>
</dbReference>